<keyword evidence="3" id="KW-1185">Reference proteome</keyword>
<comment type="caution">
    <text evidence="2">The sequence shown here is derived from an EMBL/GenBank/DDBJ whole genome shotgun (WGS) entry which is preliminary data.</text>
</comment>
<dbReference type="RefSeq" id="WP_161810902.1">
    <property type="nucleotide sequence ID" value="NZ_BLJN01000001.1"/>
</dbReference>
<dbReference type="EMBL" id="BLJN01000001">
    <property type="protein sequence ID" value="GFE79089.1"/>
    <property type="molecule type" value="Genomic_DNA"/>
</dbReference>
<reference evidence="3" key="1">
    <citation type="submission" date="2020-01" db="EMBL/GenBank/DDBJ databases">
        <title>'Steroidobacter agaridevorans' sp. nov., agar-degrading bacteria isolated from rhizosphere soils.</title>
        <authorList>
            <person name="Ikenaga M."/>
            <person name="Kataoka M."/>
            <person name="Murouchi A."/>
            <person name="Katsuragi S."/>
            <person name="Sakai M."/>
        </authorList>
    </citation>
    <scope>NUCLEOTIDE SEQUENCE [LARGE SCALE GENOMIC DNA]</scope>
    <source>
        <strain evidence="3">YU21-B</strain>
    </source>
</reference>
<sequence length="194" mass="20788">MFDEDKKDLIKAVAVLACCLVALTFIGERTPTGVKISGVLGNVVAMIAAGAAFVAFKAGASMFKDYKNRSKSAEESAAEEHALRARIIRARWFVGAAAIFVAFFLVSSVPALVKLSGLSFDMETSGRILFAAIFFLPLSGLIVMMPLVSSLNRSVLGWGLAFVLVPFGSLIVGGILLHLAHEEWALRRKWAAAL</sequence>
<dbReference type="Proteomes" id="UP000445000">
    <property type="component" value="Unassembled WGS sequence"/>
</dbReference>
<feature type="transmembrane region" description="Helical" evidence="1">
    <location>
        <begin position="128"/>
        <end position="148"/>
    </location>
</feature>
<proteinExistence type="predicted"/>
<evidence type="ECO:0000313" key="2">
    <source>
        <dbReference type="EMBL" id="GFE79089.1"/>
    </source>
</evidence>
<feature type="transmembrane region" description="Helical" evidence="1">
    <location>
        <begin position="9"/>
        <end position="27"/>
    </location>
</feature>
<dbReference type="AlphaFoldDB" id="A0A829Y769"/>
<feature type="transmembrane region" description="Helical" evidence="1">
    <location>
        <begin position="39"/>
        <end position="60"/>
    </location>
</feature>
<feature type="transmembrane region" description="Helical" evidence="1">
    <location>
        <begin position="92"/>
        <end position="113"/>
    </location>
</feature>
<gene>
    <name evidence="2" type="ORF">GCM10011487_10890</name>
</gene>
<accession>A0A829Y769</accession>
<protein>
    <submittedName>
        <fullName evidence="2">Uncharacterized protein</fullName>
    </submittedName>
</protein>
<keyword evidence="1" id="KW-0472">Membrane</keyword>
<keyword evidence="1" id="KW-1133">Transmembrane helix</keyword>
<name>A0A829Y769_9GAMM</name>
<keyword evidence="1" id="KW-0812">Transmembrane</keyword>
<evidence type="ECO:0000313" key="3">
    <source>
        <dbReference type="Proteomes" id="UP000445000"/>
    </source>
</evidence>
<organism evidence="2 3">
    <name type="scientific">Steroidobacter agaridevorans</name>
    <dbReference type="NCBI Taxonomy" id="2695856"/>
    <lineage>
        <taxon>Bacteria</taxon>
        <taxon>Pseudomonadati</taxon>
        <taxon>Pseudomonadota</taxon>
        <taxon>Gammaproteobacteria</taxon>
        <taxon>Steroidobacterales</taxon>
        <taxon>Steroidobacteraceae</taxon>
        <taxon>Steroidobacter</taxon>
    </lineage>
</organism>
<evidence type="ECO:0000256" key="1">
    <source>
        <dbReference type="SAM" id="Phobius"/>
    </source>
</evidence>
<feature type="transmembrane region" description="Helical" evidence="1">
    <location>
        <begin position="155"/>
        <end position="180"/>
    </location>
</feature>